<dbReference type="Pfam" id="PF13371">
    <property type="entry name" value="TPR_9"/>
    <property type="match status" value="1"/>
</dbReference>
<sequence>MFTEDEMNTRSFLNALIELKVFFDETKSKRRLSLSVNRLNVQINNLLSELESEYGPTPLGSIDKLALFLNVFYHQVAFEGINLKHTKFSNFLDVDFVIKNKIGHDFVLSALFCALIKDQGIIAKPIFLLGQILIRVEILGTPPLYIDAQSGEELPYRDIELMIKSQENVDDVDVSFLEPQETTYLVLVYLGVLKSAFIFEDSLELALKASNLMISLTPDDPFLRRDRGMILARLGCPQAAVNEFNFYLEKCPNDAMSEITKAQISAILPEPIALH</sequence>
<dbReference type="RefSeq" id="WP_385876913.1">
    <property type="nucleotide sequence ID" value="NZ_JBHLXE010000076.1"/>
</dbReference>
<evidence type="ECO:0000313" key="4">
    <source>
        <dbReference type="Proteomes" id="UP001589758"/>
    </source>
</evidence>
<gene>
    <name evidence="3" type="ORF">ACFFIT_06865</name>
</gene>
<comment type="similarity">
    <text evidence="1">Belongs to the UPF0162 family.</text>
</comment>
<organism evidence="3 4">
    <name type="scientific">Thorsellia kenyensis</name>
    <dbReference type="NCBI Taxonomy" id="1549888"/>
    <lineage>
        <taxon>Bacteria</taxon>
        <taxon>Pseudomonadati</taxon>
        <taxon>Pseudomonadota</taxon>
        <taxon>Gammaproteobacteria</taxon>
        <taxon>Enterobacterales</taxon>
        <taxon>Thorselliaceae</taxon>
        <taxon>Thorsellia</taxon>
    </lineage>
</organism>
<dbReference type="Proteomes" id="UP001589758">
    <property type="component" value="Unassembled WGS sequence"/>
</dbReference>
<accession>A0ABV6CA07</accession>
<comment type="caution">
    <text evidence="3">The sequence shown here is derived from an EMBL/GenBank/DDBJ whole genome shotgun (WGS) entry which is preliminary data.</text>
</comment>
<dbReference type="Pfam" id="PF13369">
    <property type="entry name" value="Transglut_core2"/>
    <property type="match status" value="1"/>
</dbReference>
<feature type="domain" description="Protein SirB1 N-terminal" evidence="2">
    <location>
        <begin position="42"/>
        <end position="178"/>
    </location>
</feature>
<evidence type="ECO:0000256" key="1">
    <source>
        <dbReference type="ARBA" id="ARBA00007100"/>
    </source>
</evidence>
<dbReference type="EMBL" id="JBHLXE010000076">
    <property type="protein sequence ID" value="MFC0179807.1"/>
    <property type="molecule type" value="Genomic_DNA"/>
</dbReference>
<name>A0ABV6CA07_9GAMM</name>
<proteinExistence type="inferred from homology"/>
<dbReference type="InterPro" id="IPR032698">
    <property type="entry name" value="SirB1_N"/>
</dbReference>
<keyword evidence="4" id="KW-1185">Reference proteome</keyword>
<dbReference type="SUPFAM" id="SSF48452">
    <property type="entry name" value="TPR-like"/>
    <property type="match status" value="1"/>
</dbReference>
<reference evidence="3 4" key="1">
    <citation type="submission" date="2024-09" db="EMBL/GenBank/DDBJ databases">
        <authorList>
            <person name="Sun Q."/>
            <person name="Mori K."/>
        </authorList>
    </citation>
    <scope>NUCLEOTIDE SEQUENCE [LARGE SCALE GENOMIC DNA]</scope>
    <source>
        <strain evidence="3 4">CCM 8545</strain>
    </source>
</reference>
<evidence type="ECO:0000259" key="2">
    <source>
        <dbReference type="Pfam" id="PF13369"/>
    </source>
</evidence>
<evidence type="ECO:0000313" key="3">
    <source>
        <dbReference type="EMBL" id="MFC0179807.1"/>
    </source>
</evidence>
<dbReference type="InterPro" id="IPR011990">
    <property type="entry name" value="TPR-like_helical_dom_sf"/>
</dbReference>
<protein>
    <submittedName>
        <fullName evidence="3">Tetratricopeptide repeat protein</fullName>
    </submittedName>
</protein>